<organism evidence="5 6">
    <name type="scientific">Papaver atlanticum</name>
    <dbReference type="NCBI Taxonomy" id="357466"/>
    <lineage>
        <taxon>Eukaryota</taxon>
        <taxon>Viridiplantae</taxon>
        <taxon>Streptophyta</taxon>
        <taxon>Embryophyta</taxon>
        <taxon>Tracheophyta</taxon>
        <taxon>Spermatophyta</taxon>
        <taxon>Magnoliopsida</taxon>
        <taxon>Ranunculales</taxon>
        <taxon>Papaveraceae</taxon>
        <taxon>Papaveroideae</taxon>
        <taxon>Papaver</taxon>
    </lineage>
</organism>
<keyword evidence="6" id="KW-1185">Reference proteome</keyword>
<feature type="domain" description="RRM" evidence="3">
    <location>
        <begin position="292"/>
        <end position="368"/>
    </location>
</feature>
<proteinExistence type="predicted"/>
<dbReference type="InterPro" id="IPR036047">
    <property type="entry name" value="F-box-like_dom_sf"/>
</dbReference>
<dbReference type="AlphaFoldDB" id="A0AAD4SWD6"/>
<dbReference type="Proteomes" id="UP001202328">
    <property type="component" value="Unassembled WGS sequence"/>
</dbReference>
<dbReference type="PROSITE" id="PS50102">
    <property type="entry name" value="RRM"/>
    <property type="match status" value="1"/>
</dbReference>
<dbReference type="PANTHER" id="PTHR10693:SF75">
    <property type="entry name" value="NUCLEAR TRANSPORT FACTOR 2"/>
    <property type="match status" value="1"/>
</dbReference>
<dbReference type="Pfam" id="PF00076">
    <property type="entry name" value="RRM_1"/>
    <property type="match status" value="1"/>
</dbReference>
<gene>
    <name evidence="5" type="ORF">MKW98_031117</name>
</gene>
<dbReference type="GO" id="GO:1990904">
    <property type="term" value="C:ribonucleoprotein complex"/>
    <property type="evidence" value="ECO:0007669"/>
    <property type="project" value="TreeGrafter"/>
</dbReference>
<dbReference type="SUPFAM" id="SSF54427">
    <property type="entry name" value="NTF2-like"/>
    <property type="match status" value="1"/>
</dbReference>
<evidence type="ECO:0000313" key="5">
    <source>
        <dbReference type="EMBL" id="KAI3924866.1"/>
    </source>
</evidence>
<dbReference type="InterPro" id="IPR035979">
    <property type="entry name" value="RBD_domain_sf"/>
</dbReference>
<dbReference type="Pfam" id="PF02136">
    <property type="entry name" value="NTF2"/>
    <property type="match status" value="1"/>
</dbReference>
<evidence type="ECO:0000313" key="6">
    <source>
        <dbReference type="Proteomes" id="UP001202328"/>
    </source>
</evidence>
<dbReference type="Pfam" id="PF12937">
    <property type="entry name" value="F-box-like"/>
    <property type="match status" value="1"/>
</dbReference>
<evidence type="ECO:0000259" key="3">
    <source>
        <dbReference type="PROSITE" id="PS50102"/>
    </source>
</evidence>
<dbReference type="InterPro" id="IPR000504">
    <property type="entry name" value="RRM_dom"/>
</dbReference>
<dbReference type="InterPro" id="IPR018222">
    <property type="entry name" value="Nuclear_transport_factor_2_euk"/>
</dbReference>
<dbReference type="InterPro" id="IPR002075">
    <property type="entry name" value="NTF2_dom"/>
</dbReference>
<protein>
    <submittedName>
        <fullName evidence="5">Uncharacterized protein</fullName>
    </submittedName>
</protein>
<keyword evidence="1 2" id="KW-0694">RNA-binding</keyword>
<evidence type="ECO:0000256" key="1">
    <source>
        <dbReference type="ARBA" id="ARBA00022884"/>
    </source>
</evidence>
<reference evidence="5" key="1">
    <citation type="submission" date="2022-04" db="EMBL/GenBank/DDBJ databases">
        <title>A functionally conserved STORR gene fusion in Papaver species that diverged 16.8 million years ago.</title>
        <authorList>
            <person name="Catania T."/>
        </authorList>
    </citation>
    <scope>NUCLEOTIDE SEQUENCE</scope>
    <source>
        <strain evidence="5">S-188037</strain>
    </source>
</reference>
<dbReference type="Gene3D" id="3.10.450.50">
    <property type="match status" value="1"/>
</dbReference>
<evidence type="ECO:0000259" key="4">
    <source>
        <dbReference type="PROSITE" id="PS50177"/>
    </source>
</evidence>
<evidence type="ECO:0000256" key="2">
    <source>
        <dbReference type="PROSITE-ProRule" id="PRU00176"/>
    </source>
</evidence>
<dbReference type="InterPro" id="IPR012677">
    <property type="entry name" value="Nucleotide-bd_a/b_plait_sf"/>
</dbReference>
<dbReference type="SMART" id="SM00360">
    <property type="entry name" value="RRM"/>
    <property type="match status" value="1"/>
</dbReference>
<dbReference type="InterPro" id="IPR001810">
    <property type="entry name" value="F-box_dom"/>
</dbReference>
<accession>A0AAD4SWD6</accession>
<dbReference type="GO" id="GO:0005829">
    <property type="term" value="C:cytosol"/>
    <property type="evidence" value="ECO:0007669"/>
    <property type="project" value="TreeGrafter"/>
</dbReference>
<name>A0AAD4SWD6_9MAGN</name>
<dbReference type="Gene3D" id="3.30.70.330">
    <property type="match status" value="1"/>
</dbReference>
<dbReference type="InterPro" id="IPR039539">
    <property type="entry name" value="Ras_GTPase_bind_prot"/>
</dbReference>
<comment type="caution">
    <text evidence="5">The sequence shown here is derived from an EMBL/GenBank/DDBJ whole genome shotgun (WGS) entry which is preliminary data.</text>
</comment>
<dbReference type="Gene3D" id="1.20.1280.50">
    <property type="match status" value="1"/>
</dbReference>
<dbReference type="SUPFAM" id="SSF81383">
    <property type="entry name" value="F-box domain"/>
    <property type="match status" value="1"/>
</dbReference>
<dbReference type="PANTHER" id="PTHR10693">
    <property type="entry name" value="RAS GTPASE-ACTIVATING PROTEIN-BINDING PROTEIN"/>
    <property type="match status" value="1"/>
</dbReference>
<feature type="domain" description="NTF2" evidence="4">
    <location>
        <begin position="154"/>
        <end position="223"/>
    </location>
</feature>
<dbReference type="GO" id="GO:0003729">
    <property type="term" value="F:mRNA binding"/>
    <property type="evidence" value="ECO:0007669"/>
    <property type="project" value="TreeGrafter"/>
</dbReference>
<dbReference type="EMBL" id="JAJJMB010008256">
    <property type="protein sequence ID" value="KAI3924866.1"/>
    <property type="molecule type" value="Genomic_DNA"/>
</dbReference>
<dbReference type="SMART" id="SM00256">
    <property type="entry name" value="FBOX"/>
    <property type="match status" value="1"/>
</dbReference>
<dbReference type="InterPro" id="IPR032710">
    <property type="entry name" value="NTF2-like_dom_sf"/>
</dbReference>
<dbReference type="PROSITE" id="PS50177">
    <property type="entry name" value="NTF2_DOMAIN"/>
    <property type="match status" value="1"/>
</dbReference>
<dbReference type="CDD" id="cd00590">
    <property type="entry name" value="RRM_SF"/>
    <property type="match status" value="1"/>
</dbReference>
<dbReference type="SUPFAM" id="SSF54928">
    <property type="entry name" value="RNA-binding domain, RBD"/>
    <property type="match status" value="1"/>
</dbReference>
<sequence length="420" mass="48010">MFLVFDTGCTWKIVHLLGIQFEGFDLKFRFEAEDMMHREVLKALFPLLDAKDLASSMQVCKQWRDTARDDYFWKFLCAKRWPSICKNPSSSPPMTYHKLYLTFSKRIQRRTLLPPRLSFDDLEFFIDIWAEEGSDYRMTIPVNPRFEIRSGQSAINQKILSLNSKDYKAEIKTADAQYSHKDGVIVLVTECLTGKDKVGRKFTVIFLAPQQKGYYVRNYAFRCLDEGQVLKPETFLVNGTSESITAALVAQKLEPSHVPDIPVPDTTTPIAEELSSGTEVHEHLNNEPIEGHSIYIKNLSMTTTKEQVEKEFKSFGPIKPGGVQVRSNKGFCFGFVEFEQLSSMQNAVKVHRGRYTELGQLSCQEQKTINAVENARSSNSPISCHKIKPTVFRCFRHASDEIFVISRALEQFVLINSNLS</sequence>